<dbReference type="EMBL" id="CP001618">
    <property type="protein sequence ID" value="ACQ79399.1"/>
    <property type="molecule type" value="Genomic_DNA"/>
</dbReference>
<keyword evidence="5" id="KW-1185">Reference proteome</keyword>
<proteinExistence type="predicted"/>
<dbReference type="SUPFAM" id="SSF55729">
    <property type="entry name" value="Acyl-CoA N-acyltransferases (Nat)"/>
    <property type="match status" value="1"/>
</dbReference>
<feature type="domain" description="N-acetyltransferase" evidence="3">
    <location>
        <begin position="4"/>
        <end position="151"/>
    </location>
</feature>
<sequence length="155" mass="16249">MTGLTLRPARPDEAALLGDLALHSKAHWGYDDDFLAIVAGELTYDPASIEARRTVVAERDGDVVGFVTLDGAPPVGEIGNLFVEPAAIGTGVGRALWDHAVDAAAALGFDTLVIESDPFAAGFYASRGAQPDGETPSGSIPGRVLPRFRYDLTGR</sequence>
<dbReference type="AlphaFoldDB" id="C5C0Z5"/>
<dbReference type="PANTHER" id="PTHR43877:SF2">
    <property type="entry name" value="AMINOALKYLPHOSPHONATE N-ACETYLTRANSFERASE-RELATED"/>
    <property type="match status" value="1"/>
</dbReference>
<dbReference type="InterPro" id="IPR016181">
    <property type="entry name" value="Acyl_CoA_acyltransferase"/>
</dbReference>
<protein>
    <submittedName>
        <fullName evidence="4">GCN5-related protein N-acetyltransferase</fullName>
    </submittedName>
</protein>
<dbReference type="STRING" id="471853.Bcav_1139"/>
<evidence type="ECO:0000259" key="3">
    <source>
        <dbReference type="PROSITE" id="PS51186"/>
    </source>
</evidence>
<dbReference type="Proteomes" id="UP000007962">
    <property type="component" value="Chromosome"/>
</dbReference>
<dbReference type="Gene3D" id="3.40.630.30">
    <property type="match status" value="1"/>
</dbReference>
<dbReference type="KEGG" id="bcv:Bcav_1139"/>
<gene>
    <name evidence="4" type="ordered locus">Bcav_1139</name>
</gene>
<dbReference type="PANTHER" id="PTHR43877">
    <property type="entry name" value="AMINOALKYLPHOSPHONATE N-ACETYLTRANSFERASE-RELATED-RELATED"/>
    <property type="match status" value="1"/>
</dbReference>
<dbReference type="CDD" id="cd04301">
    <property type="entry name" value="NAT_SF"/>
    <property type="match status" value="1"/>
</dbReference>
<dbReference type="eggNOG" id="COG0454">
    <property type="taxonomic scope" value="Bacteria"/>
</dbReference>
<dbReference type="OrthoDB" id="3190820at2"/>
<accession>C5C0Z5</accession>
<evidence type="ECO:0000313" key="4">
    <source>
        <dbReference type="EMBL" id="ACQ79399.1"/>
    </source>
</evidence>
<dbReference type="Pfam" id="PF00583">
    <property type="entry name" value="Acetyltransf_1"/>
    <property type="match status" value="1"/>
</dbReference>
<keyword evidence="2" id="KW-0012">Acyltransferase</keyword>
<keyword evidence="1 4" id="KW-0808">Transferase</keyword>
<organism evidence="4 5">
    <name type="scientific">Beutenbergia cavernae (strain ATCC BAA-8 / DSM 12333 / CCUG 43141 / JCM 11478 / NBRC 16432 / NCIMB 13614 / HKI 0122)</name>
    <dbReference type="NCBI Taxonomy" id="471853"/>
    <lineage>
        <taxon>Bacteria</taxon>
        <taxon>Bacillati</taxon>
        <taxon>Actinomycetota</taxon>
        <taxon>Actinomycetes</taxon>
        <taxon>Micrococcales</taxon>
        <taxon>Beutenbergiaceae</taxon>
        <taxon>Beutenbergia</taxon>
    </lineage>
</organism>
<reference evidence="4 5" key="1">
    <citation type="journal article" date="2009" name="Stand. Genomic Sci.">
        <title>Complete genome sequence of Beutenbergia cavernae type strain (HKI 0122).</title>
        <authorList>
            <person name="Land M."/>
            <person name="Pukall R."/>
            <person name="Abt B."/>
            <person name="Goker M."/>
            <person name="Rohde M."/>
            <person name="Glavina Del Rio T."/>
            <person name="Tice H."/>
            <person name="Copeland A."/>
            <person name="Cheng J.F."/>
            <person name="Lucas S."/>
            <person name="Chen F."/>
            <person name="Nolan M."/>
            <person name="Bruce D."/>
            <person name="Goodwin L."/>
            <person name="Pitluck S."/>
            <person name="Ivanova N."/>
            <person name="Mavromatis K."/>
            <person name="Ovchinnikova G."/>
            <person name="Pati A."/>
            <person name="Chen A."/>
            <person name="Palaniappan K."/>
            <person name="Hauser L."/>
            <person name="Chang Y.J."/>
            <person name="Jefferies C.C."/>
            <person name="Saunders E."/>
            <person name="Brettin T."/>
            <person name="Detter J.C."/>
            <person name="Han C."/>
            <person name="Chain P."/>
            <person name="Bristow J."/>
            <person name="Eisen J.A."/>
            <person name="Markowitz V."/>
            <person name="Hugenholtz P."/>
            <person name="Kyrpides N.C."/>
            <person name="Klenk H.P."/>
            <person name="Lapidus A."/>
        </authorList>
    </citation>
    <scope>NUCLEOTIDE SEQUENCE [LARGE SCALE GENOMIC DNA]</scope>
    <source>
        <strain evidence="5">ATCC BAA-8 / DSM 12333 / NBRC 16432</strain>
    </source>
</reference>
<dbReference type="PROSITE" id="PS51186">
    <property type="entry name" value="GNAT"/>
    <property type="match status" value="1"/>
</dbReference>
<name>C5C0Z5_BEUC1</name>
<dbReference type="InterPro" id="IPR050832">
    <property type="entry name" value="Bact_Acetyltransf"/>
</dbReference>
<evidence type="ECO:0000256" key="1">
    <source>
        <dbReference type="ARBA" id="ARBA00022679"/>
    </source>
</evidence>
<dbReference type="InterPro" id="IPR000182">
    <property type="entry name" value="GNAT_dom"/>
</dbReference>
<dbReference type="GO" id="GO:0016747">
    <property type="term" value="F:acyltransferase activity, transferring groups other than amino-acyl groups"/>
    <property type="evidence" value="ECO:0007669"/>
    <property type="project" value="InterPro"/>
</dbReference>
<evidence type="ECO:0000313" key="5">
    <source>
        <dbReference type="Proteomes" id="UP000007962"/>
    </source>
</evidence>
<evidence type="ECO:0000256" key="2">
    <source>
        <dbReference type="ARBA" id="ARBA00023315"/>
    </source>
</evidence>
<dbReference type="HOGENOM" id="CLU_116318_1_0_11"/>
<dbReference type="RefSeq" id="WP_015881639.1">
    <property type="nucleotide sequence ID" value="NC_012669.1"/>
</dbReference>